<accession>A0A0N8PSZ9</accession>
<keyword evidence="4" id="KW-0547">Nucleotide-binding</keyword>
<name>A0A0N8PSZ9_9CHLR</name>
<evidence type="ECO:0000256" key="2">
    <source>
        <dbReference type="ARBA" id="ARBA00022649"/>
    </source>
</evidence>
<keyword evidence="3" id="KW-0540">Nuclease</keyword>
<dbReference type="GO" id="GO:0004540">
    <property type="term" value="F:RNA nuclease activity"/>
    <property type="evidence" value="ECO:0007669"/>
    <property type="project" value="InterPro"/>
</dbReference>
<reference evidence="6 7" key="1">
    <citation type="submission" date="2015-09" db="EMBL/GenBank/DDBJ databases">
        <title>Draft genome sequence of Kouleothrix aurantiaca JCM 19913.</title>
        <authorList>
            <person name="Hemp J."/>
        </authorList>
    </citation>
    <scope>NUCLEOTIDE SEQUENCE [LARGE SCALE GENOMIC DNA]</scope>
    <source>
        <strain evidence="6 7">COM-B</strain>
    </source>
</reference>
<dbReference type="PANTHER" id="PTHR34139">
    <property type="entry name" value="UPF0331 PROTEIN MJ0127"/>
    <property type="match status" value="1"/>
</dbReference>
<dbReference type="GO" id="GO:0016787">
    <property type="term" value="F:hydrolase activity"/>
    <property type="evidence" value="ECO:0007669"/>
    <property type="project" value="UniProtKB-KW"/>
</dbReference>
<dbReference type="PANTHER" id="PTHR34139:SF1">
    <property type="entry name" value="RNASE MJ1380-RELATED"/>
    <property type="match status" value="1"/>
</dbReference>
<dbReference type="GO" id="GO:0000166">
    <property type="term" value="F:nucleotide binding"/>
    <property type="evidence" value="ECO:0007669"/>
    <property type="project" value="UniProtKB-KW"/>
</dbReference>
<evidence type="ECO:0000256" key="1">
    <source>
        <dbReference type="ARBA" id="ARBA00022553"/>
    </source>
</evidence>
<comment type="caution">
    <text evidence="6">The sequence shown here is derived from an EMBL/GenBank/DDBJ whole genome shotgun (WGS) entry which is preliminary data.</text>
</comment>
<dbReference type="AlphaFoldDB" id="A0A0N8PSZ9"/>
<dbReference type="GO" id="GO:0110001">
    <property type="term" value="C:toxin-antitoxin complex"/>
    <property type="evidence" value="ECO:0007669"/>
    <property type="project" value="InterPro"/>
</dbReference>
<dbReference type="PATRIC" id="fig|186479.3.peg.332"/>
<dbReference type="InterPro" id="IPR051813">
    <property type="entry name" value="HepT_RNase_toxin"/>
</dbReference>
<gene>
    <name evidence="6" type="ORF">SE17_05605</name>
</gene>
<keyword evidence="1" id="KW-0597">Phosphoprotein</keyword>
<evidence type="ECO:0000313" key="7">
    <source>
        <dbReference type="Proteomes" id="UP000050509"/>
    </source>
</evidence>
<dbReference type="InterPro" id="IPR008201">
    <property type="entry name" value="HepT-like"/>
</dbReference>
<evidence type="ECO:0000256" key="4">
    <source>
        <dbReference type="ARBA" id="ARBA00022741"/>
    </source>
</evidence>
<sequence>MSAARTYLDYLDDILGAIDDCSAFIQGMDEAAFRADRRTVYAVTRALEIIGEATKRIPPDIQARYPDVPWRFMARMRDRIIHGYDTVDSAIVWQTLTTDIPPTRSLIQNAVAQERRASQP</sequence>
<proteinExistence type="predicted"/>
<organism evidence="6 7">
    <name type="scientific">Kouleothrix aurantiaca</name>
    <dbReference type="NCBI Taxonomy" id="186479"/>
    <lineage>
        <taxon>Bacteria</taxon>
        <taxon>Bacillati</taxon>
        <taxon>Chloroflexota</taxon>
        <taxon>Chloroflexia</taxon>
        <taxon>Chloroflexales</taxon>
        <taxon>Roseiflexineae</taxon>
        <taxon>Roseiflexaceae</taxon>
        <taxon>Kouleothrix</taxon>
    </lineage>
</organism>
<evidence type="ECO:0008006" key="8">
    <source>
        <dbReference type="Google" id="ProtNLM"/>
    </source>
</evidence>
<dbReference type="Pfam" id="PF01934">
    <property type="entry name" value="HepT-like"/>
    <property type="match status" value="1"/>
</dbReference>
<dbReference type="Proteomes" id="UP000050509">
    <property type="component" value="Unassembled WGS sequence"/>
</dbReference>
<keyword evidence="5" id="KW-0378">Hydrolase</keyword>
<evidence type="ECO:0000256" key="5">
    <source>
        <dbReference type="ARBA" id="ARBA00022801"/>
    </source>
</evidence>
<evidence type="ECO:0000313" key="6">
    <source>
        <dbReference type="EMBL" id="KPV54133.1"/>
    </source>
</evidence>
<keyword evidence="2" id="KW-1277">Toxin-antitoxin system</keyword>
<evidence type="ECO:0000256" key="3">
    <source>
        <dbReference type="ARBA" id="ARBA00022722"/>
    </source>
</evidence>
<keyword evidence="7" id="KW-1185">Reference proteome</keyword>
<dbReference type="EMBL" id="LJCR01000107">
    <property type="protein sequence ID" value="KPV54133.1"/>
    <property type="molecule type" value="Genomic_DNA"/>
</dbReference>
<protein>
    <recommendedName>
        <fullName evidence="8">DUF86 domain-containing protein</fullName>
    </recommendedName>
</protein>